<feature type="domain" description="Luciferase" evidence="2">
    <location>
        <begin position="37"/>
        <end position="99"/>
    </location>
</feature>
<dbReference type="InterPro" id="IPR040841">
    <property type="entry name" value="Luciferase_dom"/>
</dbReference>
<sequence length="117" mass="12621">MSQAHAPSRRITEAVTSWPGVKAGPGRRGEFAFTVGRREIGHLHGDRAAHFGFPPDVGAELRKEGRVGPHPVAPHKTAWAARAIETEDDVLDVIALIRLNYDRAVARFGVPAPDDAA</sequence>
<name>A0A6J4RSE2_9ACTN</name>
<dbReference type="AlphaFoldDB" id="A0A6J4RSE2"/>
<dbReference type="EMBL" id="CADCVL010000168">
    <property type="protein sequence ID" value="CAA9474871.1"/>
    <property type="molecule type" value="Genomic_DNA"/>
</dbReference>
<evidence type="ECO:0000256" key="1">
    <source>
        <dbReference type="SAM" id="MobiDB-lite"/>
    </source>
</evidence>
<organism evidence="3">
    <name type="scientific">uncultured Solirubrobacteraceae bacterium</name>
    <dbReference type="NCBI Taxonomy" id="1162706"/>
    <lineage>
        <taxon>Bacteria</taxon>
        <taxon>Bacillati</taxon>
        <taxon>Actinomycetota</taxon>
        <taxon>Thermoleophilia</taxon>
        <taxon>Solirubrobacterales</taxon>
        <taxon>Solirubrobacteraceae</taxon>
        <taxon>environmental samples</taxon>
    </lineage>
</organism>
<feature type="region of interest" description="Disordered" evidence="1">
    <location>
        <begin position="1"/>
        <end position="22"/>
    </location>
</feature>
<accession>A0A6J4RSE2</accession>
<proteinExistence type="predicted"/>
<evidence type="ECO:0000313" key="3">
    <source>
        <dbReference type="EMBL" id="CAA9474871.1"/>
    </source>
</evidence>
<dbReference type="Pfam" id="PF17648">
    <property type="entry name" value="Luciferase"/>
    <property type="match status" value="1"/>
</dbReference>
<reference evidence="3" key="1">
    <citation type="submission" date="2020-02" db="EMBL/GenBank/DDBJ databases">
        <authorList>
            <person name="Meier V. D."/>
        </authorList>
    </citation>
    <scope>NUCLEOTIDE SEQUENCE</scope>
    <source>
        <strain evidence="3">AVDCRST_MAG65</strain>
    </source>
</reference>
<evidence type="ECO:0000259" key="2">
    <source>
        <dbReference type="Pfam" id="PF17648"/>
    </source>
</evidence>
<protein>
    <recommendedName>
        <fullName evidence="2">Luciferase domain-containing protein</fullName>
    </recommendedName>
</protein>
<gene>
    <name evidence="3" type="ORF">AVDCRST_MAG65-1047</name>
</gene>